<dbReference type="InterPro" id="IPR053793">
    <property type="entry name" value="PB1-like"/>
</dbReference>
<dbReference type="PANTHER" id="PTHR31734">
    <property type="entry name" value="AUXIN-RESPONSIVE PROTEIN IAA17"/>
    <property type="match status" value="1"/>
</dbReference>
<dbReference type="InterPro" id="IPR033389">
    <property type="entry name" value="AUX/IAA_dom"/>
</dbReference>
<keyword evidence="7 8" id="KW-0927">Auxin signaling pathway</keyword>
<keyword evidence="3 8" id="KW-0678">Repressor</keyword>
<dbReference type="PROSITE" id="PS51745">
    <property type="entry name" value="PB1"/>
    <property type="match status" value="1"/>
</dbReference>
<feature type="non-terminal residue" evidence="12">
    <location>
        <position position="1"/>
    </location>
</feature>
<feature type="domain" description="PB1" evidence="10">
    <location>
        <begin position="71"/>
        <end position="164"/>
    </location>
</feature>
<comment type="subcellular location">
    <subcellularLocation>
        <location evidence="1 8">Nucleus</location>
    </subcellularLocation>
</comment>
<gene>
    <name evidence="12" type="ORF">BRAA10T43566Z</name>
    <name evidence="11" type="ORF">BRAPAZ1V2_A10P15530.2</name>
</gene>
<evidence type="ECO:0000256" key="6">
    <source>
        <dbReference type="ARBA" id="ARBA00023242"/>
    </source>
</evidence>
<dbReference type="EMBL" id="LR031577">
    <property type="protein sequence ID" value="VDD17853.1"/>
    <property type="molecule type" value="Genomic_DNA"/>
</dbReference>
<name>A0A3P6CHG1_BRACM</name>
<evidence type="ECO:0000256" key="2">
    <source>
        <dbReference type="ARBA" id="ARBA00006728"/>
    </source>
</evidence>
<dbReference type="GO" id="GO:0009734">
    <property type="term" value="P:auxin-activated signaling pathway"/>
    <property type="evidence" value="ECO:0007669"/>
    <property type="project" value="UniProtKB-UniRule"/>
</dbReference>
<dbReference type="InterPro" id="IPR003311">
    <property type="entry name" value="AUX_IAA"/>
</dbReference>
<dbReference type="Pfam" id="PF02309">
    <property type="entry name" value="AUX_IAA"/>
    <property type="match status" value="1"/>
</dbReference>
<evidence type="ECO:0000256" key="4">
    <source>
        <dbReference type="ARBA" id="ARBA00023015"/>
    </source>
</evidence>
<evidence type="ECO:0000313" key="12">
    <source>
        <dbReference type="EMBL" id="VDD17853.1"/>
    </source>
</evidence>
<organism evidence="12">
    <name type="scientific">Brassica campestris</name>
    <name type="common">Field mustard</name>
    <dbReference type="NCBI Taxonomy" id="3711"/>
    <lineage>
        <taxon>Eukaryota</taxon>
        <taxon>Viridiplantae</taxon>
        <taxon>Streptophyta</taxon>
        <taxon>Embryophyta</taxon>
        <taxon>Tracheophyta</taxon>
        <taxon>Spermatophyta</taxon>
        <taxon>Magnoliopsida</taxon>
        <taxon>eudicotyledons</taxon>
        <taxon>Gunneridae</taxon>
        <taxon>Pentapetalae</taxon>
        <taxon>rosids</taxon>
        <taxon>malvids</taxon>
        <taxon>Brassicales</taxon>
        <taxon>Brassicaceae</taxon>
        <taxon>Brassiceae</taxon>
        <taxon>Brassica</taxon>
    </lineage>
</organism>
<evidence type="ECO:0000256" key="8">
    <source>
        <dbReference type="RuleBase" id="RU004549"/>
    </source>
</evidence>
<feature type="compositionally biased region" description="Low complexity" evidence="9">
    <location>
        <begin position="40"/>
        <end position="52"/>
    </location>
</feature>
<evidence type="ECO:0000256" key="1">
    <source>
        <dbReference type="ARBA" id="ARBA00004123"/>
    </source>
</evidence>
<keyword evidence="4 8" id="KW-0805">Transcription regulation</keyword>
<evidence type="ECO:0000313" key="11">
    <source>
        <dbReference type="EMBL" id="CAG7910307.1"/>
    </source>
</evidence>
<evidence type="ECO:0000259" key="10">
    <source>
        <dbReference type="PROSITE" id="PS51745"/>
    </source>
</evidence>
<reference evidence="12" key="1">
    <citation type="submission" date="2018-11" db="EMBL/GenBank/DDBJ databases">
        <authorList>
            <consortium name="Genoscope - CEA"/>
            <person name="William W."/>
        </authorList>
    </citation>
    <scope>NUCLEOTIDE SEQUENCE</scope>
</reference>
<protein>
    <recommendedName>
        <fullName evidence="8">Auxin-responsive protein</fullName>
    </recommendedName>
</protein>
<dbReference type="GO" id="GO:0006355">
    <property type="term" value="P:regulation of DNA-templated transcription"/>
    <property type="evidence" value="ECO:0007669"/>
    <property type="project" value="InterPro"/>
</dbReference>
<evidence type="ECO:0000256" key="3">
    <source>
        <dbReference type="ARBA" id="ARBA00022491"/>
    </source>
</evidence>
<evidence type="ECO:0000256" key="9">
    <source>
        <dbReference type="SAM" id="MobiDB-lite"/>
    </source>
</evidence>
<dbReference type="Proteomes" id="UP000694005">
    <property type="component" value="Chromosome A10"/>
</dbReference>
<keyword evidence="6 8" id="KW-0539">Nucleus</keyword>
<feature type="region of interest" description="Disordered" evidence="9">
    <location>
        <begin position="1"/>
        <end position="52"/>
    </location>
</feature>
<dbReference type="PANTHER" id="PTHR31734:SF7">
    <property type="entry name" value="AUXIN-RESPONSIVE PROTEIN IAA33"/>
    <property type="match status" value="1"/>
</dbReference>
<dbReference type="EMBL" id="LS974626">
    <property type="protein sequence ID" value="CAG7910307.1"/>
    <property type="molecule type" value="Genomic_DNA"/>
</dbReference>
<comment type="similarity">
    <text evidence="2 8">Belongs to the Aux/IAA family.</text>
</comment>
<sequence length="193" mass="21547">SSFQPQIQDSSKRMFHQDNTTQQRRDTTTRTPSFMPNTLSRNPNSSSSSGAAGRFPRFGLNVDDDLVSSVVPPVTVVLEGRSICQRVSLDKHESYQSLALVLRQMFVDGADSTSGTDDLDLSNAIPGHLIAYEDMENDLLLAGDLSWNFFFFFANIWDYMEVDERFGFVRTQGLCSGSEENSNLAGERELKKG</sequence>
<evidence type="ECO:0000256" key="7">
    <source>
        <dbReference type="ARBA" id="ARBA00023294"/>
    </source>
</evidence>
<evidence type="ECO:0000256" key="5">
    <source>
        <dbReference type="ARBA" id="ARBA00023163"/>
    </source>
</evidence>
<keyword evidence="5 8" id="KW-0804">Transcription</keyword>
<comment type="subunit">
    <text evidence="8">Homodimers and heterodimers.</text>
</comment>
<dbReference type="Gramene" id="A10p15530.2_BraZ1">
    <property type="protein sequence ID" value="A10p15530.2_BraZ1.CDS"/>
    <property type="gene ID" value="A10g15530.2_BraZ1"/>
</dbReference>
<comment type="function">
    <text evidence="8">Aux/IAA proteins are short-lived transcriptional factors that function as repressors of early auxin response genes at low auxin concentrations.</text>
</comment>
<dbReference type="AlphaFoldDB" id="A0A3P6CHG1"/>
<dbReference type="GO" id="GO:0005634">
    <property type="term" value="C:nucleus"/>
    <property type="evidence" value="ECO:0007669"/>
    <property type="project" value="UniProtKB-SubCell"/>
</dbReference>
<proteinExistence type="inferred from homology"/>
<dbReference type="Gene3D" id="3.10.20.90">
    <property type="entry name" value="Phosphatidylinositol 3-kinase Catalytic Subunit, Chain A, domain 1"/>
    <property type="match status" value="1"/>
</dbReference>
<accession>A0A3P6CHG1</accession>